<protein>
    <submittedName>
        <fullName evidence="5">ATP-binding cassette domain-containing protein</fullName>
    </submittedName>
</protein>
<dbReference type="PANTHER" id="PTHR42939:SF1">
    <property type="entry name" value="ABC TRANSPORTER ATP-BINDING PROTEIN ALBC-RELATED"/>
    <property type="match status" value="1"/>
</dbReference>
<proteinExistence type="predicted"/>
<evidence type="ECO:0000256" key="1">
    <source>
        <dbReference type="ARBA" id="ARBA00022448"/>
    </source>
</evidence>
<keyword evidence="2" id="KW-0547">Nucleotide-binding</keyword>
<dbReference type="Pfam" id="PF00005">
    <property type="entry name" value="ABC_tran"/>
    <property type="match status" value="1"/>
</dbReference>
<name>A0ABV4D6D9_9LACT</name>
<dbReference type="Gene3D" id="3.40.50.300">
    <property type="entry name" value="P-loop containing nucleotide triphosphate hydrolases"/>
    <property type="match status" value="1"/>
</dbReference>
<reference evidence="5 6" key="1">
    <citation type="submission" date="2024-03" db="EMBL/GenBank/DDBJ databases">
        <title>Mouse gut bacterial collection (mGBC) of GemPharmatech.</title>
        <authorList>
            <person name="He Y."/>
            <person name="Dong L."/>
            <person name="Wu D."/>
            <person name="Gao X."/>
            <person name="Lin Z."/>
        </authorList>
    </citation>
    <scope>NUCLEOTIDE SEQUENCE [LARGE SCALE GENOMIC DNA]</scope>
    <source>
        <strain evidence="5 6">61-15</strain>
    </source>
</reference>
<evidence type="ECO:0000313" key="5">
    <source>
        <dbReference type="EMBL" id="MEY8443465.1"/>
    </source>
</evidence>
<dbReference type="InterPro" id="IPR027417">
    <property type="entry name" value="P-loop_NTPase"/>
</dbReference>
<keyword evidence="3 5" id="KW-0067">ATP-binding</keyword>
<dbReference type="Proteomes" id="UP001565283">
    <property type="component" value="Unassembled WGS sequence"/>
</dbReference>
<dbReference type="PANTHER" id="PTHR42939">
    <property type="entry name" value="ABC TRANSPORTER ATP-BINDING PROTEIN ALBC-RELATED"/>
    <property type="match status" value="1"/>
</dbReference>
<dbReference type="InterPro" id="IPR003439">
    <property type="entry name" value="ABC_transporter-like_ATP-bd"/>
</dbReference>
<comment type="caution">
    <text evidence="5">The sequence shown here is derived from an EMBL/GenBank/DDBJ whole genome shotgun (WGS) entry which is preliminary data.</text>
</comment>
<evidence type="ECO:0000259" key="4">
    <source>
        <dbReference type="Pfam" id="PF00005"/>
    </source>
</evidence>
<evidence type="ECO:0000256" key="3">
    <source>
        <dbReference type="ARBA" id="ARBA00022840"/>
    </source>
</evidence>
<dbReference type="RefSeq" id="WP_369948133.1">
    <property type="nucleotide sequence ID" value="NZ_JBCLSH010000010.1"/>
</dbReference>
<feature type="domain" description="ABC transporter" evidence="4">
    <location>
        <begin position="25"/>
        <end position="161"/>
    </location>
</feature>
<dbReference type="InterPro" id="IPR051782">
    <property type="entry name" value="ABC_Transporter_VariousFunc"/>
</dbReference>
<dbReference type="SUPFAM" id="SSF52540">
    <property type="entry name" value="P-loop containing nucleoside triphosphate hydrolases"/>
    <property type="match status" value="1"/>
</dbReference>
<gene>
    <name evidence="5" type="ORF">AALA52_04305</name>
</gene>
<keyword evidence="6" id="KW-1185">Reference proteome</keyword>
<keyword evidence="1" id="KW-0813">Transport</keyword>
<evidence type="ECO:0000313" key="6">
    <source>
        <dbReference type="Proteomes" id="UP001565283"/>
    </source>
</evidence>
<accession>A0ABV4D6D9</accession>
<organism evidence="5 6">
    <name type="scientific">Lactococcus ileimucosae</name>
    <dbReference type="NCBI Taxonomy" id="2941329"/>
    <lineage>
        <taxon>Bacteria</taxon>
        <taxon>Bacillati</taxon>
        <taxon>Bacillota</taxon>
        <taxon>Bacilli</taxon>
        <taxon>Lactobacillales</taxon>
        <taxon>Streptococcaceae</taxon>
        <taxon>Lactococcus</taxon>
    </lineage>
</organism>
<sequence length="212" mass="24588">MESTRFYVKVKNLYQGQKIVIPFLETSISKGVITNIVGKNGVGKSSFLSALNGELSVEEFRVSIGTEKIDVKKNFEIVKLTSDFFGYEFLKSIEFVEYILRLYRREIKSNMKKARKMMEDLNMKEFEYTLVKDLSQGTKQKLAFIATVLTSCKIMLFDEAFEHIDRKSLQEIFRILDMVRKESYILNVSHTGILDDLENVKLDLEGLISYEN</sequence>
<dbReference type="EMBL" id="JBCLSH010000010">
    <property type="protein sequence ID" value="MEY8443465.1"/>
    <property type="molecule type" value="Genomic_DNA"/>
</dbReference>
<dbReference type="GO" id="GO:0005524">
    <property type="term" value="F:ATP binding"/>
    <property type="evidence" value="ECO:0007669"/>
    <property type="project" value="UniProtKB-KW"/>
</dbReference>
<evidence type="ECO:0000256" key="2">
    <source>
        <dbReference type="ARBA" id="ARBA00022741"/>
    </source>
</evidence>